<comment type="subcellular location">
    <subcellularLocation>
        <location evidence="1">Cytoplasm</location>
        <location evidence="1">Cytoskeleton</location>
    </subcellularLocation>
</comment>
<proteinExistence type="predicted"/>
<sequence length="526" mass="60936">KSSKDKPYMVALEIVSSEQSFINILKLLDEDFPNFIQSERACGRMTEGPADVRDIIRHLGSLRQFSEELLARLRDRVNSWYDPRIADVFEKTGHFLKLYSNYIRDFSAMTQDLDNARKKFPEFDKAVLEFESLPHCHKLPLKFFMLKPVQRIPQYKLLIQEYLKSLNPASPDYENAKKALPVVTSASEHANESIRNYENQSKMLAIQNSLASNDIIIEPGRKFIKEGQLMKLSRKDMQPRMFFLFNDILLYAIAHGYNSYKVRNVISLNGLTISYPEVDEFETEFNIIAVERSFTVAASSKQERAEWIEAFDRALFEYEGVINSQQNSSSIVGRSDVQFKVGEKAPVWVKDDRVSKCMVCGKGFSMTFRRHHCRGCGKVLCRHCSECVAPMKYKNYKPCRCCLECYDVLLEGRGYKTLLHHPTTTPHYNHTIQQPHDATLQPLPQVTADDTNSQMNGYLLQIRNKKWKRYWFVLKDFVLYAYEASRDTTALYSTPLLGYMVQRSALLPHTSVYCCCLPLCMSCSWW</sequence>
<feature type="domain" description="DH" evidence="10">
    <location>
        <begin position="6"/>
        <end position="193"/>
    </location>
</feature>
<dbReference type="Pfam" id="PF01363">
    <property type="entry name" value="FYVE"/>
    <property type="match status" value="1"/>
</dbReference>
<keyword evidence="5 8" id="KW-0863">Zinc-finger</keyword>
<evidence type="ECO:0000259" key="9">
    <source>
        <dbReference type="PROSITE" id="PS50003"/>
    </source>
</evidence>
<feature type="domain" description="PH" evidence="9">
    <location>
        <begin position="452"/>
        <end position="526"/>
    </location>
</feature>
<evidence type="ECO:0000256" key="5">
    <source>
        <dbReference type="ARBA" id="ARBA00022771"/>
    </source>
</evidence>
<dbReference type="EMBL" id="AMQM01003368">
    <property type="status" value="NOT_ANNOTATED_CDS"/>
    <property type="molecule type" value="Genomic_DNA"/>
</dbReference>
<dbReference type="InterPro" id="IPR000306">
    <property type="entry name" value="Znf_FYVE"/>
</dbReference>
<dbReference type="InterPro" id="IPR001849">
    <property type="entry name" value="PH_domain"/>
</dbReference>
<dbReference type="GeneID" id="20215160"/>
<dbReference type="InterPro" id="IPR011011">
    <property type="entry name" value="Znf_FYVE_PHD"/>
</dbReference>
<dbReference type="Pfam" id="PF00169">
    <property type="entry name" value="PH"/>
    <property type="match status" value="1"/>
</dbReference>
<evidence type="ECO:0000256" key="2">
    <source>
        <dbReference type="ARBA" id="ARBA00022490"/>
    </source>
</evidence>
<dbReference type="GO" id="GO:0005856">
    <property type="term" value="C:cytoskeleton"/>
    <property type="evidence" value="ECO:0007669"/>
    <property type="project" value="UniProtKB-SubCell"/>
</dbReference>
<dbReference type="PROSITE" id="PS50178">
    <property type="entry name" value="ZF_FYVE"/>
    <property type="match status" value="1"/>
</dbReference>
<dbReference type="FunCoup" id="T1G262">
    <property type="interactions" value="418"/>
</dbReference>
<feature type="domain" description="FYVE-type" evidence="11">
    <location>
        <begin position="351"/>
        <end position="410"/>
    </location>
</feature>
<dbReference type="InterPro" id="IPR051092">
    <property type="entry name" value="FYVE_RhoGEF_PH"/>
</dbReference>
<dbReference type="InterPro" id="IPR011993">
    <property type="entry name" value="PH-like_dom_sf"/>
</dbReference>
<evidence type="ECO:0000313" key="12">
    <source>
        <dbReference type="EMBL" id="ESO08013.1"/>
    </source>
</evidence>
<dbReference type="AlphaFoldDB" id="T1G262"/>
<dbReference type="InParanoid" id="T1G262"/>
<evidence type="ECO:0000256" key="4">
    <source>
        <dbReference type="ARBA" id="ARBA00022723"/>
    </source>
</evidence>
<name>T1G262_HELRO</name>
<dbReference type="CDD" id="cd00160">
    <property type="entry name" value="RhoGEF"/>
    <property type="match status" value="1"/>
</dbReference>
<dbReference type="SMART" id="SM00325">
    <property type="entry name" value="RhoGEF"/>
    <property type="match status" value="1"/>
</dbReference>
<dbReference type="SUPFAM" id="SSF57903">
    <property type="entry name" value="FYVE/PHD zinc finger"/>
    <property type="match status" value="1"/>
</dbReference>
<dbReference type="STRING" id="6412.T1G262"/>
<dbReference type="PANTHER" id="PTHR12673">
    <property type="entry name" value="FACIOGENITAL DYSPLASIA PROTEIN"/>
    <property type="match status" value="1"/>
</dbReference>
<keyword evidence="3" id="KW-0344">Guanine-nucleotide releasing factor</keyword>
<dbReference type="RefSeq" id="XP_009013802.1">
    <property type="nucleotide sequence ID" value="XM_009015554.1"/>
</dbReference>
<evidence type="ECO:0000256" key="8">
    <source>
        <dbReference type="PROSITE-ProRule" id="PRU00091"/>
    </source>
</evidence>
<dbReference type="SUPFAM" id="SSF50729">
    <property type="entry name" value="PH domain-like"/>
    <property type="match status" value="2"/>
</dbReference>
<protein>
    <submittedName>
        <fullName evidence="12 13">Uncharacterized protein</fullName>
    </submittedName>
</protein>
<dbReference type="InterPro" id="IPR017455">
    <property type="entry name" value="Znf_FYVE-rel"/>
</dbReference>
<reference evidence="14" key="1">
    <citation type="submission" date="2012-12" db="EMBL/GenBank/DDBJ databases">
        <authorList>
            <person name="Hellsten U."/>
            <person name="Grimwood J."/>
            <person name="Chapman J.A."/>
            <person name="Shapiro H."/>
            <person name="Aerts A."/>
            <person name="Otillar R.P."/>
            <person name="Terry A.Y."/>
            <person name="Boore J.L."/>
            <person name="Simakov O."/>
            <person name="Marletaz F."/>
            <person name="Cho S.-J."/>
            <person name="Edsinger-Gonzales E."/>
            <person name="Havlak P."/>
            <person name="Kuo D.-H."/>
            <person name="Larsson T."/>
            <person name="Lv J."/>
            <person name="Arendt D."/>
            <person name="Savage R."/>
            <person name="Osoegawa K."/>
            <person name="de Jong P."/>
            <person name="Lindberg D.R."/>
            <person name="Seaver E.C."/>
            <person name="Weisblat D.A."/>
            <person name="Putnam N.H."/>
            <person name="Grigoriev I.V."/>
            <person name="Rokhsar D.S."/>
        </authorList>
    </citation>
    <scope>NUCLEOTIDE SEQUENCE</scope>
</reference>
<dbReference type="Gene3D" id="2.30.29.30">
    <property type="entry name" value="Pleckstrin-homology domain (PH domain)/Phosphotyrosine-binding domain (PTB)"/>
    <property type="match status" value="2"/>
</dbReference>
<keyword evidence="14" id="KW-1185">Reference proteome</keyword>
<dbReference type="GO" id="GO:0008270">
    <property type="term" value="F:zinc ion binding"/>
    <property type="evidence" value="ECO:0007669"/>
    <property type="project" value="UniProtKB-KW"/>
</dbReference>
<dbReference type="InterPro" id="IPR000219">
    <property type="entry name" value="DH_dom"/>
</dbReference>
<dbReference type="SMART" id="SM00233">
    <property type="entry name" value="PH"/>
    <property type="match status" value="1"/>
</dbReference>
<evidence type="ECO:0000256" key="7">
    <source>
        <dbReference type="ARBA" id="ARBA00023212"/>
    </source>
</evidence>
<feature type="domain" description="PH" evidence="9">
    <location>
        <begin position="222"/>
        <end position="316"/>
    </location>
</feature>
<keyword evidence="6" id="KW-0862">Zinc</keyword>
<dbReference type="SMART" id="SM00064">
    <property type="entry name" value="FYVE"/>
    <property type="match status" value="1"/>
</dbReference>
<dbReference type="EnsemblMetazoa" id="HelroT75529">
    <property type="protein sequence ID" value="HelroP75529"/>
    <property type="gene ID" value="HelroG75529"/>
</dbReference>
<evidence type="ECO:0000313" key="14">
    <source>
        <dbReference type="Proteomes" id="UP000015101"/>
    </source>
</evidence>
<dbReference type="Gene3D" id="3.30.40.10">
    <property type="entry name" value="Zinc/RING finger domain, C3HC4 (zinc finger)"/>
    <property type="match status" value="1"/>
</dbReference>
<dbReference type="GO" id="GO:0005737">
    <property type="term" value="C:cytoplasm"/>
    <property type="evidence" value="ECO:0000318"/>
    <property type="project" value="GO_Central"/>
</dbReference>
<evidence type="ECO:0000256" key="1">
    <source>
        <dbReference type="ARBA" id="ARBA00004245"/>
    </source>
</evidence>
<evidence type="ECO:0000313" key="13">
    <source>
        <dbReference type="EnsemblMetazoa" id="HelroP75529"/>
    </source>
</evidence>
<dbReference type="HOGENOM" id="CLU_011755_4_0_1"/>
<accession>T1G262</accession>
<dbReference type="PANTHER" id="PTHR12673:SF267">
    <property type="entry name" value="PROTEIN CBG10230"/>
    <property type="match status" value="1"/>
</dbReference>
<reference evidence="13" key="3">
    <citation type="submission" date="2015-06" db="UniProtKB">
        <authorList>
            <consortium name="EnsemblMetazoa"/>
        </authorList>
    </citation>
    <scope>IDENTIFICATION</scope>
</reference>
<reference evidence="12 14" key="2">
    <citation type="journal article" date="2013" name="Nature">
        <title>Insights into bilaterian evolution from three spiralian genomes.</title>
        <authorList>
            <person name="Simakov O."/>
            <person name="Marletaz F."/>
            <person name="Cho S.J."/>
            <person name="Edsinger-Gonzales E."/>
            <person name="Havlak P."/>
            <person name="Hellsten U."/>
            <person name="Kuo D.H."/>
            <person name="Larsson T."/>
            <person name="Lv J."/>
            <person name="Arendt D."/>
            <person name="Savage R."/>
            <person name="Osoegawa K."/>
            <person name="de Jong P."/>
            <person name="Grimwood J."/>
            <person name="Chapman J.A."/>
            <person name="Shapiro H."/>
            <person name="Aerts A."/>
            <person name="Otillar R.P."/>
            <person name="Terry A.Y."/>
            <person name="Boore J.L."/>
            <person name="Grigoriev I.V."/>
            <person name="Lindberg D.R."/>
            <person name="Seaver E.C."/>
            <person name="Weisblat D.A."/>
            <person name="Putnam N.H."/>
            <person name="Rokhsar D.S."/>
        </authorList>
    </citation>
    <scope>NUCLEOTIDE SEQUENCE</scope>
</reference>
<dbReference type="SUPFAM" id="SSF48065">
    <property type="entry name" value="DBL homology domain (DH-domain)"/>
    <property type="match status" value="1"/>
</dbReference>
<dbReference type="InterPro" id="IPR013083">
    <property type="entry name" value="Znf_RING/FYVE/PHD"/>
</dbReference>
<dbReference type="Proteomes" id="UP000015101">
    <property type="component" value="Unassembled WGS sequence"/>
</dbReference>
<dbReference type="KEGG" id="hro:HELRODRAFT_75529"/>
<dbReference type="GO" id="GO:0005085">
    <property type="term" value="F:guanyl-nucleotide exchange factor activity"/>
    <property type="evidence" value="ECO:0000318"/>
    <property type="project" value="GO_Central"/>
</dbReference>
<dbReference type="OMA" id="EERITHW"/>
<dbReference type="PROSITE" id="PS50003">
    <property type="entry name" value="PH_DOMAIN"/>
    <property type="match status" value="2"/>
</dbReference>
<organism evidence="13 14">
    <name type="scientific">Helobdella robusta</name>
    <name type="common">Californian leech</name>
    <dbReference type="NCBI Taxonomy" id="6412"/>
    <lineage>
        <taxon>Eukaryota</taxon>
        <taxon>Metazoa</taxon>
        <taxon>Spiralia</taxon>
        <taxon>Lophotrochozoa</taxon>
        <taxon>Annelida</taxon>
        <taxon>Clitellata</taxon>
        <taxon>Hirudinea</taxon>
        <taxon>Rhynchobdellida</taxon>
        <taxon>Glossiphoniidae</taxon>
        <taxon>Helobdella</taxon>
    </lineage>
</organism>
<gene>
    <name evidence="13" type="primary">20215160</name>
    <name evidence="12" type="ORF">HELRODRAFT_75529</name>
</gene>
<dbReference type="Gene3D" id="1.20.900.10">
    <property type="entry name" value="Dbl homology (DH) domain"/>
    <property type="match status" value="1"/>
</dbReference>
<keyword evidence="4" id="KW-0479">Metal-binding</keyword>
<keyword evidence="2" id="KW-0963">Cytoplasm</keyword>
<dbReference type="EMBL" id="KB096134">
    <property type="protein sequence ID" value="ESO08013.1"/>
    <property type="molecule type" value="Genomic_DNA"/>
</dbReference>
<dbReference type="InterPro" id="IPR035899">
    <property type="entry name" value="DBL_dom_sf"/>
</dbReference>
<dbReference type="eggNOG" id="KOG1729">
    <property type="taxonomic scope" value="Eukaryota"/>
</dbReference>
<evidence type="ECO:0000256" key="3">
    <source>
        <dbReference type="ARBA" id="ARBA00022658"/>
    </source>
</evidence>
<evidence type="ECO:0000259" key="11">
    <source>
        <dbReference type="PROSITE" id="PS50178"/>
    </source>
</evidence>
<evidence type="ECO:0000256" key="6">
    <source>
        <dbReference type="ARBA" id="ARBA00022833"/>
    </source>
</evidence>
<keyword evidence="7" id="KW-0206">Cytoskeleton</keyword>
<dbReference type="PROSITE" id="PS50010">
    <property type="entry name" value="DH_2"/>
    <property type="match status" value="1"/>
</dbReference>
<evidence type="ECO:0000259" key="10">
    <source>
        <dbReference type="PROSITE" id="PS50010"/>
    </source>
</evidence>
<dbReference type="Pfam" id="PF00621">
    <property type="entry name" value="RhoGEF"/>
    <property type="match status" value="1"/>
</dbReference>
<dbReference type="OrthoDB" id="245697at2759"/>
<dbReference type="CTD" id="20215160"/>